<comment type="caution">
    <text evidence="2">The sequence shown here is derived from an EMBL/GenBank/DDBJ whole genome shotgun (WGS) entry which is preliminary data.</text>
</comment>
<evidence type="ECO:0000313" key="3">
    <source>
        <dbReference type="Proteomes" id="UP001484097"/>
    </source>
</evidence>
<dbReference type="EMBL" id="JBDXMX010000001">
    <property type="protein sequence ID" value="MEO9246795.1"/>
    <property type="molecule type" value="Genomic_DNA"/>
</dbReference>
<dbReference type="RefSeq" id="WP_347919047.1">
    <property type="nucleotide sequence ID" value="NZ_JBDXMX010000001.1"/>
</dbReference>
<reference evidence="2 3" key="1">
    <citation type="submission" date="2024-05" db="EMBL/GenBank/DDBJ databases">
        <authorList>
            <person name="Yi C."/>
        </authorList>
    </citation>
    <scope>NUCLEOTIDE SEQUENCE [LARGE SCALE GENOMIC DNA]</scope>
    <source>
        <strain evidence="2 3">XS13</strain>
    </source>
</reference>
<organism evidence="2 3">
    <name type="scientific">Citricoccus nitrophenolicus</name>
    <dbReference type="NCBI Taxonomy" id="863575"/>
    <lineage>
        <taxon>Bacteria</taxon>
        <taxon>Bacillati</taxon>
        <taxon>Actinomycetota</taxon>
        <taxon>Actinomycetes</taxon>
        <taxon>Micrococcales</taxon>
        <taxon>Micrococcaceae</taxon>
        <taxon>Citricoccus</taxon>
    </lineage>
</organism>
<gene>
    <name evidence="2" type="ORF">ABDK96_03785</name>
</gene>
<keyword evidence="1" id="KW-1133">Transmembrane helix</keyword>
<feature type="transmembrane region" description="Helical" evidence="1">
    <location>
        <begin position="36"/>
        <end position="57"/>
    </location>
</feature>
<accession>A0ABV0IF51</accession>
<proteinExistence type="predicted"/>
<evidence type="ECO:0000256" key="1">
    <source>
        <dbReference type="SAM" id="Phobius"/>
    </source>
</evidence>
<keyword evidence="1" id="KW-0812">Transmembrane</keyword>
<protein>
    <submittedName>
        <fullName evidence="2">Uncharacterized protein</fullName>
    </submittedName>
</protein>
<keyword evidence="3" id="KW-1185">Reference proteome</keyword>
<evidence type="ECO:0000313" key="2">
    <source>
        <dbReference type="EMBL" id="MEO9246795.1"/>
    </source>
</evidence>
<dbReference type="Proteomes" id="UP001484097">
    <property type="component" value="Unassembled WGS sequence"/>
</dbReference>
<name>A0ABV0IF51_9MICC</name>
<sequence>MMRARAAWIAGTVDADLPEQVQGRVPGWASTGRGRVLLAGVAVVPLLVWALLFILFAGL</sequence>
<keyword evidence="1" id="KW-0472">Membrane</keyword>